<evidence type="ECO:0000313" key="4">
    <source>
        <dbReference type="Ensembl" id="ENSACIP00000012191.1"/>
    </source>
</evidence>
<dbReference type="AlphaFoldDB" id="A0A3Q0RNI9"/>
<keyword evidence="2" id="KW-0508">mRNA splicing</keyword>
<evidence type="ECO:0000256" key="2">
    <source>
        <dbReference type="ARBA" id="ARBA00023187"/>
    </source>
</evidence>
<dbReference type="Ensembl" id="ENSACIT00000012533.1">
    <property type="protein sequence ID" value="ENSACIP00000012191.1"/>
    <property type="gene ID" value="ENSACIG00000009517.1"/>
</dbReference>
<dbReference type="Proteomes" id="UP000261340">
    <property type="component" value="Unplaced"/>
</dbReference>
<organism evidence="4 5">
    <name type="scientific">Amphilophus citrinellus</name>
    <name type="common">Midas cichlid</name>
    <name type="synonym">Cichlasoma citrinellum</name>
    <dbReference type="NCBI Taxonomy" id="61819"/>
    <lineage>
        <taxon>Eukaryota</taxon>
        <taxon>Metazoa</taxon>
        <taxon>Chordata</taxon>
        <taxon>Craniata</taxon>
        <taxon>Vertebrata</taxon>
        <taxon>Euteleostomi</taxon>
        <taxon>Actinopterygii</taxon>
        <taxon>Neopterygii</taxon>
        <taxon>Teleostei</taxon>
        <taxon>Neoteleostei</taxon>
        <taxon>Acanthomorphata</taxon>
        <taxon>Ovalentaria</taxon>
        <taxon>Cichlomorphae</taxon>
        <taxon>Cichliformes</taxon>
        <taxon>Cichlidae</taxon>
        <taxon>New World cichlids</taxon>
        <taxon>Cichlasomatinae</taxon>
        <taxon>Heroini</taxon>
        <taxon>Amphilophus</taxon>
    </lineage>
</organism>
<dbReference type="GO" id="GO:0006397">
    <property type="term" value="P:mRNA processing"/>
    <property type="evidence" value="ECO:0007669"/>
    <property type="project" value="UniProtKB-KW"/>
</dbReference>
<reference evidence="4" key="1">
    <citation type="submission" date="2025-08" db="UniProtKB">
        <authorList>
            <consortium name="Ensembl"/>
        </authorList>
    </citation>
    <scope>IDENTIFICATION</scope>
</reference>
<name>A0A3Q0RNI9_AMPCI</name>
<evidence type="ECO:0000256" key="1">
    <source>
        <dbReference type="ARBA" id="ARBA00022664"/>
    </source>
</evidence>
<feature type="domain" description="STAR protein homodimerisation region" evidence="3">
    <location>
        <begin position="11"/>
        <end position="47"/>
    </location>
</feature>
<dbReference type="FunFam" id="1.20.5.4010:FF:000001">
    <property type="entry name" value="protein quaking isoform X1"/>
    <property type="match status" value="1"/>
</dbReference>
<keyword evidence="5" id="KW-1185">Reference proteome</keyword>
<dbReference type="InterPro" id="IPR032377">
    <property type="entry name" value="STAR_dimer"/>
</dbReference>
<evidence type="ECO:0000259" key="3">
    <source>
        <dbReference type="Pfam" id="PF16544"/>
    </source>
</evidence>
<dbReference type="GeneTree" id="ENSGT00940000155310"/>
<dbReference type="OMA" id="DEGNPAC"/>
<proteinExistence type="predicted"/>
<accession>A0A3Q0RNI9</accession>
<keyword evidence="1" id="KW-0507">mRNA processing</keyword>
<sequence>MVGETEVKERPKSNPDYLMQLMNDRKVMSSLPNFSGIFTHLERLLDEGNPACV</sequence>
<dbReference type="GO" id="GO:0008380">
    <property type="term" value="P:RNA splicing"/>
    <property type="evidence" value="ECO:0007669"/>
    <property type="project" value="UniProtKB-KW"/>
</dbReference>
<dbReference type="Pfam" id="PF16544">
    <property type="entry name" value="STAR_dimer"/>
    <property type="match status" value="1"/>
</dbReference>
<evidence type="ECO:0000313" key="5">
    <source>
        <dbReference type="Proteomes" id="UP000261340"/>
    </source>
</evidence>
<dbReference type="Gene3D" id="1.20.5.4010">
    <property type="match status" value="1"/>
</dbReference>
<protein>
    <recommendedName>
        <fullName evidence="3">STAR protein homodimerisation region domain-containing protein</fullName>
    </recommendedName>
</protein>
<dbReference type="STRING" id="61819.ENSACIP00000012191"/>
<reference evidence="4" key="2">
    <citation type="submission" date="2025-09" db="UniProtKB">
        <authorList>
            <consortium name="Ensembl"/>
        </authorList>
    </citation>
    <scope>IDENTIFICATION</scope>
</reference>